<dbReference type="Proteomes" id="UP000269375">
    <property type="component" value="Unassembled WGS sequence"/>
</dbReference>
<evidence type="ECO:0000313" key="5">
    <source>
        <dbReference type="Proteomes" id="UP000269375"/>
    </source>
</evidence>
<comment type="caution">
    <text evidence="3">The sequence shown here is derived from an EMBL/GenBank/DDBJ whole genome shotgun (WGS) entry which is preliminary data.</text>
</comment>
<keyword evidence="6" id="KW-1185">Reference proteome</keyword>
<evidence type="ECO:0000313" key="4">
    <source>
        <dbReference type="EMBL" id="TDX94485.1"/>
    </source>
</evidence>
<evidence type="ECO:0000313" key="3">
    <source>
        <dbReference type="EMBL" id="ROI00537.1"/>
    </source>
</evidence>
<name>A0A3N0W658_9FLAO</name>
<evidence type="ECO:0000259" key="2">
    <source>
        <dbReference type="Pfam" id="PF00534"/>
    </source>
</evidence>
<evidence type="ECO:0000256" key="1">
    <source>
        <dbReference type="ARBA" id="ARBA00022679"/>
    </source>
</evidence>
<feature type="domain" description="Glycosyl transferase family 1" evidence="2">
    <location>
        <begin position="172"/>
        <end position="313"/>
    </location>
</feature>
<proteinExistence type="predicted"/>
<reference evidence="5" key="1">
    <citation type="submission" date="2018-11" db="EMBL/GenBank/DDBJ databases">
        <title>Proposal to divide the Flavobacteriaceae and reorganize its genera based on Amino Acid Identity values calculated from whole genome sequences.</title>
        <authorList>
            <person name="Nicholson A.C."/>
            <person name="Gulvik C.A."/>
            <person name="Whitney A.M."/>
            <person name="Humrighouse B.W."/>
            <person name="Bell M."/>
            <person name="Holmes B."/>
            <person name="Steigerwalt A."/>
            <person name="Villarma A."/>
            <person name="Sheth M."/>
            <person name="Batra D."/>
            <person name="Pryor J."/>
            <person name="Bernardet J.-F."/>
            <person name="Hugo C."/>
            <person name="Kampfer P."/>
            <person name="Newman J."/>
            <person name="Mcquiston J.R."/>
        </authorList>
    </citation>
    <scope>NUCLEOTIDE SEQUENCE [LARGE SCALE GENOMIC DNA]</scope>
    <source>
        <strain evidence="5">DSM 15235</strain>
    </source>
</reference>
<reference evidence="4 6" key="2">
    <citation type="submission" date="2019-03" db="EMBL/GenBank/DDBJ databases">
        <title>Genomic Encyclopedia of Archaeal and Bacterial Type Strains, Phase II (KMG-II): from individual species to whole genera.</title>
        <authorList>
            <person name="Goeker M."/>
        </authorList>
    </citation>
    <scope>NUCLEOTIDE SEQUENCE [LARGE SCALE GENOMIC DNA]</scope>
    <source>
        <strain evidence="4 6">DSM 15235</strain>
    </source>
</reference>
<dbReference type="Pfam" id="PF00534">
    <property type="entry name" value="Glycos_transf_1"/>
    <property type="match status" value="1"/>
</dbReference>
<gene>
    <name evidence="4" type="ORF">BCF50_0253</name>
    <name evidence="3" type="ORF">EGI05_06545</name>
</gene>
<dbReference type="SUPFAM" id="SSF53756">
    <property type="entry name" value="UDP-Glycosyltransferase/glycogen phosphorylase"/>
    <property type="match status" value="1"/>
</dbReference>
<dbReference type="RefSeq" id="WP_123262235.1">
    <property type="nucleotide sequence ID" value="NZ_RJTX01000001.1"/>
</dbReference>
<keyword evidence="1 3" id="KW-0808">Transferase</keyword>
<dbReference type="Gene3D" id="3.40.50.2000">
    <property type="entry name" value="Glycogen Phosphorylase B"/>
    <property type="match status" value="1"/>
</dbReference>
<accession>A0A3N0W658</accession>
<organism evidence="3 5">
    <name type="scientific">Chryseobacterium daecheongense</name>
    <dbReference type="NCBI Taxonomy" id="192389"/>
    <lineage>
        <taxon>Bacteria</taxon>
        <taxon>Pseudomonadati</taxon>
        <taxon>Bacteroidota</taxon>
        <taxon>Flavobacteriia</taxon>
        <taxon>Flavobacteriales</taxon>
        <taxon>Weeksellaceae</taxon>
        <taxon>Chryseobacterium group</taxon>
        <taxon>Chryseobacterium</taxon>
    </lineage>
</organism>
<dbReference type="EMBL" id="SOQW01000001">
    <property type="protein sequence ID" value="TDX94485.1"/>
    <property type="molecule type" value="Genomic_DNA"/>
</dbReference>
<dbReference type="GO" id="GO:0016757">
    <property type="term" value="F:glycosyltransferase activity"/>
    <property type="evidence" value="ECO:0007669"/>
    <property type="project" value="InterPro"/>
</dbReference>
<dbReference type="InterPro" id="IPR001296">
    <property type="entry name" value="Glyco_trans_1"/>
</dbReference>
<dbReference type="AlphaFoldDB" id="A0A3N0W658"/>
<dbReference type="PANTHER" id="PTHR46401:SF2">
    <property type="entry name" value="GLYCOSYLTRANSFERASE WBBK-RELATED"/>
    <property type="match status" value="1"/>
</dbReference>
<evidence type="ECO:0000313" key="6">
    <source>
        <dbReference type="Proteomes" id="UP000295709"/>
    </source>
</evidence>
<dbReference type="EMBL" id="RJTX01000001">
    <property type="protein sequence ID" value="ROI00537.1"/>
    <property type="molecule type" value="Genomic_DNA"/>
</dbReference>
<dbReference type="Proteomes" id="UP000295709">
    <property type="component" value="Unassembled WGS sequence"/>
</dbReference>
<dbReference type="OrthoDB" id="9801609at2"/>
<dbReference type="PANTHER" id="PTHR46401">
    <property type="entry name" value="GLYCOSYLTRANSFERASE WBBK-RELATED"/>
    <property type="match status" value="1"/>
</dbReference>
<sequence length="335" mass="38144">MVLLDAIYINNSGGKVLLDYLIENLESSGMRVHYLLDSRVFQNHPIINSGNDVTYLKSGLRSRHAFYKENRNKFSKVLCFGNLPPSLKLNAEVSTYFHQQLFIKIPDDISLINKITIGIKMMVLHCIKKNTDRWIVQSENVRNGLSEKYNLKKETVQVIPFFPPLPPVDHIIKNKYKFVYISNVGTHKNHQRLIEGFCKFYDKFKIGELGLTISENATFEVELIKSLQQRGYPIINFGFIGRNELSEIYASSEFLVFPSLSESFGLGLVEAIDSGCKVIGADLPYTYAVCQPSITFNPFSVDEIAEAFEKSLKPDIKPTIAKVHNQIEILIKLLQ</sequence>
<protein>
    <submittedName>
        <fullName evidence="3 4">Glycosyltransferase</fullName>
    </submittedName>
</protein>